<organism evidence="6 7">
    <name type="scientific">Klenkia soli</name>
    <dbReference type="NCBI Taxonomy" id="1052260"/>
    <lineage>
        <taxon>Bacteria</taxon>
        <taxon>Bacillati</taxon>
        <taxon>Actinomycetota</taxon>
        <taxon>Actinomycetes</taxon>
        <taxon>Geodermatophilales</taxon>
        <taxon>Geodermatophilaceae</taxon>
        <taxon>Klenkia</taxon>
    </lineage>
</organism>
<dbReference type="InterPro" id="IPR013094">
    <property type="entry name" value="AB_hydrolase_3"/>
</dbReference>
<dbReference type="Pfam" id="PF13193">
    <property type="entry name" value="AMP-binding_C"/>
    <property type="match status" value="1"/>
</dbReference>
<evidence type="ECO:0000256" key="1">
    <source>
        <dbReference type="ARBA" id="ARBA00006432"/>
    </source>
</evidence>
<dbReference type="InterPro" id="IPR020845">
    <property type="entry name" value="AMP-binding_CS"/>
</dbReference>
<dbReference type="InterPro" id="IPR025110">
    <property type="entry name" value="AMP-bd_C"/>
</dbReference>
<evidence type="ECO:0000259" key="3">
    <source>
        <dbReference type="Pfam" id="PF00501"/>
    </source>
</evidence>
<dbReference type="Proteomes" id="UP000199088">
    <property type="component" value="Unassembled WGS sequence"/>
</dbReference>
<evidence type="ECO:0000259" key="4">
    <source>
        <dbReference type="Pfam" id="PF07859"/>
    </source>
</evidence>
<dbReference type="Pfam" id="PF07859">
    <property type="entry name" value="Abhydrolase_3"/>
    <property type="match status" value="1"/>
</dbReference>
<dbReference type="GO" id="GO:0031956">
    <property type="term" value="F:medium-chain fatty acid-CoA ligase activity"/>
    <property type="evidence" value="ECO:0007669"/>
    <property type="project" value="TreeGrafter"/>
</dbReference>
<keyword evidence="7" id="KW-1185">Reference proteome</keyword>
<feature type="domain" description="AMP-binding enzyme C-terminal" evidence="5">
    <location>
        <begin position="438"/>
        <end position="514"/>
    </location>
</feature>
<reference evidence="7" key="1">
    <citation type="submission" date="2016-10" db="EMBL/GenBank/DDBJ databases">
        <authorList>
            <person name="Varghese N."/>
            <person name="Submissions S."/>
        </authorList>
    </citation>
    <scope>NUCLEOTIDE SEQUENCE [LARGE SCALE GENOMIC DNA]</scope>
    <source>
        <strain evidence="7">DSM 45843</strain>
    </source>
</reference>
<dbReference type="InterPro" id="IPR029058">
    <property type="entry name" value="AB_hydrolase_fold"/>
</dbReference>
<dbReference type="PROSITE" id="PS00455">
    <property type="entry name" value="AMP_BINDING"/>
    <property type="match status" value="1"/>
</dbReference>
<feature type="domain" description="Alpha/beta hydrolase fold-3" evidence="4">
    <location>
        <begin position="593"/>
        <end position="788"/>
    </location>
</feature>
<proteinExistence type="inferred from homology"/>
<accession>A0A1H0F2C6</accession>
<dbReference type="SUPFAM" id="SSF53474">
    <property type="entry name" value="alpha/beta-Hydrolases"/>
    <property type="match status" value="1"/>
</dbReference>
<dbReference type="InterPro" id="IPR042099">
    <property type="entry name" value="ANL_N_sf"/>
</dbReference>
<dbReference type="SUPFAM" id="SSF56801">
    <property type="entry name" value="Acetyl-CoA synthetase-like"/>
    <property type="match status" value="1"/>
</dbReference>
<dbReference type="InterPro" id="IPR000873">
    <property type="entry name" value="AMP-dep_synth/lig_dom"/>
</dbReference>
<feature type="domain" description="AMP-dependent synthetase/ligase" evidence="3">
    <location>
        <begin position="32"/>
        <end position="390"/>
    </location>
</feature>
<evidence type="ECO:0000256" key="2">
    <source>
        <dbReference type="ARBA" id="ARBA00022598"/>
    </source>
</evidence>
<sequence>MSTFPRSPDAVRERWTAAGAWDGALLDAWVDAADPARLAVVDGDVRLTYAELADRVVRCTAGLRRLGIGPGDVVAQQLPNWWEALVVHLAAIRLGAVSNPLMPILREAEMRFALRSGGARVLVVPGAFRGYDHAALAERLRPDCPALEHVVVARPTDPGNRGFRDLLATAEGGHAEPGRTSGDPVCLLYTSGTESDPKGAVHSHDTLGHEDRSMVTHLQLTPEDVVLSASPVAHVTGVLYGFHLASLLGTAVVFCDVWSPERGWELIVGEGCTVTVAATPFLHGLTHAPARPASSTLRVFGCGGADVPPELVREAARDLDCTVVRVYGSTEIPTVTAGHADDPADLRADTDGRVVGLGELRVVDDDEREVPPGTVGHLRARAPEMFLGYHGLDRQVVDAEGWFATGDLGRVDDAGYLSVTGRSKDLILRGGENISAKEVEDHLYRHPDVADVAVVAVPDPVLTERGCAVVVPRPGATVTLDSLTAFLDGLGIAKQKYPESLVVVDCLPRTPTGKVQKNVLRQQARLRTDVRALLATFARAGVQTYDRVGLAAAREQVRGAVRLQKPVAEVAGTHDVDPGVPVRVYPGTTGTVLVYLHGGGFVLGDLDVVDRPCRALAAASGATVVSVDYRLAPESPFPGPVLDCLAAVRWARGLGERLVLLGDSAGGALVAAVSTALRDAGEPLPDRQLLVYPTLAPPTDTPSMRAQADGPLMTRRELDWFWGLYAPDGDPAAAPLLAADLAGLPPTTVVVAELDPLRDEGRAYAARLEEAGVPVELVEYPGAVHGFWWLDKALTQADELTADLARRVQR</sequence>
<comment type="similarity">
    <text evidence="1">Belongs to the ATP-dependent AMP-binding enzyme family.</text>
</comment>
<dbReference type="EMBL" id="FNIR01000002">
    <property type="protein sequence ID" value="SDN88723.1"/>
    <property type="molecule type" value="Genomic_DNA"/>
</dbReference>
<dbReference type="GO" id="GO:0016787">
    <property type="term" value="F:hydrolase activity"/>
    <property type="evidence" value="ECO:0007669"/>
    <property type="project" value="InterPro"/>
</dbReference>
<name>A0A1H0F2C6_9ACTN</name>
<dbReference type="Pfam" id="PF00501">
    <property type="entry name" value="AMP-binding"/>
    <property type="match status" value="1"/>
</dbReference>
<dbReference type="AlphaFoldDB" id="A0A1H0F2C6"/>
<evidence type="ECO:0000313" key="7">
    <source>
        <dbReference type="Proteomes" id="UP000199088"/>
    </source>
</evidence>
<dbReference type="PANTHER" id="PTHR43201:SF5">
    <property type="entry name" value="MEDIUM-CHAIN ACYL-COA LIGASE ACSF2, MITOCHONDRIAL"/>
    <property type="match status" value="1"/>
</dbReference>
<dbReference type="InterPro" id="IPR045851">
    <property type="entry name" value="AMP-bd_C_sf"/>
</dbReference>
<dbReference type="Gene3D" id="3.40.50.12780">
    <property type="entry name" value="N-terminal domain of ligase-like"/>
    <property type="match status" value="1"/>
</dbReference>
<evidence type="ECO:0000313" key="6">
    <source>
        <dbReference type="EMBL" id="SDN88723.1"/>
    </source>
</evidence>
<dbReference type="PANTHER" id="PTHR43201">
    <property type="entry name" value="ACYL-COA SYNTHETASE"/>
    <property type="match status" value="1"/>
</dbReference>
<dbReference type="GO" id="GO:0006631">
    <property type="term" value="P:fatty acid metabolic process"/>
    <property type="evidence" value="ECO:0007669"/>
    <property type="project" value="TreeGrafter"/>
</dbReference>
<gene>
    <name evidence="6" type="ORF">SAMN05660199_00932</name>
</gene>
<dbReference type="STRING" id="1052260.SAMN05660199_00932"/>
<keyword evidence="2 6" id="KW-0436">Ligase</keyword>
<protein>
    <submittedName>
        <fullName evidence="6">Acyl-CoA synthetase (AMP-forming)/AMP-acid ligase II</fullName>
    </submittedName>
</protein>
<dbReference type="Gene3D" id="3.40.50.1820">
    <property type="entry name" value="alpha/beta hydrolase"/>
    <property type="match status" value="1"/>
</dbReference>
<dbReference type="RefSeq" id="WP_109504720.1">
    <property type="nucleotide sequence ID" value="NZ_FNIR01000002.1"/>
</dbReference>
<dbReference type="Gene3D" id="3.30.300.30">
    <property type="match status" value="1"/>
</dbReference>
<evidence type="ECO:0000259" key="5">
    <source>
        <dbReference type="Pfam" id="PF13193"/>
    </source>
</evidence>